<name>A0A834Z143_TETSI</name>
<dbReference type="GO" id="GO:0140581">
    <property type="term" value="F:P-type monovalent copper transporter activity"/>
    <property type="evidence" value="ECO:0007669"/>
    <property type="project" value="UniProtKB-EC"/>
</dbReference>
<keyword evidence="6" id="KW-0547">Nucleotide-binding</keyword>
<dbReference type="InterPro" id="IPR023214">
    <property type="entry name" value="HAD_sf"/>
</dbReference>
<keyword evidence="14 15" id="KW-0472">Membrane</keyword>
<organism evidence="16 17">
    <name type="scientific">Tetracentron sinense</name>
    <name type="common">Spur-leaf</name>
    <dbReference type="NCBI Taxonomy" id="13715"/>
    <lineage>
        <taxon>Eukaryota</taxon>
        <taxon>Viridiplantae</taxon>
        <taxon>Streptophyta</taxon>
        <taxon>Embryophyta</taxon>
        <taxon>Tracheophyta</taxon>
        <taxon>Spermatophyta</taxon>
        <taxon>Magnoliopsida</taxon>
        <taxon>Trochodendrales</taxon>
        <taxon>Trochodendraceae</taxon>
        <taxon>Tetracentron</taxon>
    </lineage>
</organism>
<comment type="subcellular location">
    <subcellularLocation>
        <location evidence="1">Endomembrane system</location>
        <topology evidence="1">Multi-pass membrane protein</topology>
    </subcellularLocation>
</comment>
<keyword evidence="3" id="KW-0813">Transport</keyword>
<proteinExistence type="predicted"/>
<dbReference type="GO" id="GO:0005886">
    <property type="term" value="C:plasma membrane"/>
    <property type="evidence" value="ECO:0007669"/>
    <property type="project" value="TreeGrafter"/>
</dbReference>
<dbReference type="Gene3D" id="3.40.1110.10">
    <property type="entry name" value="Calcium-transporting ATPase, cytoplasmic domain N"/>
    <property type="match status" value="1"/>
</dbReference>
<evidence type="ECO:0000256" key="4">
    <source>
        <dbReference type="ARBA" id="ARBA00022692"/>
    </source>
</evidence>
<dbReference type="EMBL" id="JABCRI010000012">
    <property type="protein sequence ID" value="KAF8396188.1"/>
    <property type="molecule type" value="Genomic_DNA"/>
</dbReference>
<accession>A0A834Z143</accession>
<dbReference type="InterPro" id="IPR001757">
    <property type="entry name" value="P_typ_ATPase"/>
</dbReference>
<evidence type="ECO:0000256" key="12">
    <source>
        <dbReference type="ARBA" id="ARBA00023008"/>
    </source>
</evidence>
<protein>
    <recommendedName>
        <fullName evidence="2">P-type Cu(+) transporter</fullName>
        <ecNumber evidence="2">7.2.2.8</ecNumber>
    </recommendedName>
</protein>
<evidence type="ECO:0000256" key="10">
    <source>
        <dbReference type="ARBA" id="ARBA00022967"/>
    </source>
</evidence>
<dbReference type="GO" id="GO:0016887">
    <property type="term" value="F:ATP hydrolysis activity"/>
    <property type="evidence" value="ECO:0007669"/>
    <property type="project" value="InterPro"/>
</dbReference>
<evidence type="ECO:0000256" key="14">
    <source>
        <dbReference type="ARBA" id="ARBA00023136"/>
    </source>
</evidence>
<sequence length="547" mass="59190">MGQAQRAQPFEGTRVSVSGEKQLGAVLEAGSQGHPLGKQLSLLPLMSQGEVSKWVVDNVEAMGRELGVSTEGRQVDVRCLYSRLEERKEQVRGCQLERLKGRRRGTSALEEKIRVALFIQKAALQFIDDSCTPGVLVYKPSKEVTQAGFYIDPDKLASLVSSKNLSDLRELDGVEGIARLISVSLDKGISAIQQPPLSVRQEIYGLNIYSDDSGNVPKSAISEKVLSILLQSIFQNTDSDVVKCKDGKKIILGTPTESALLNFGLLLGSDFDAERSKSRTVNVEPFNSDRKRMSVIVALGPGVFRAFCKGAPEIILKMCDTIVDSSGERVHLSKAERCNVTNIVNDFASEALRILCLAFKDMDDTANRPSIPGDGYTLIAVVGIKDPVRPGVKDAVETCLAAGITVKMVTGDNINTAKSIARECGILTDDGLAIEGQDFCSKSPQEMKELIPKIQVMARSSPSDKHTLVKQLRNIFGEVVAVTGDGTNDAPSLCESDIGLAMCIAGTEVYFFSAYPCNSSTLTSRAMLFLLHCSLSLLFLILFLALG</sequence>
<evidence type="ECO:0000256" key="6">
    <source>
        <dbReference type="ARBA" id="ARBA00022741"/>
    </source>
</evidence>
<keyword evidence="7" id="KW-0187">Copper transport</keyword>
<dbReference type="InterPro" id="IPR036412">
    <property type="entry name" value="HAD-like_sf"/>
</dbReference>
<dbReference type="PANTHER" id="PTHR24093:SF462">
    <property type="entry name" value="CALCIUM-TRANSPORTING ATPASE 11, PLASMA MEMBRANE-TYPE-RELATED"/>
    <property type="match status" value="1"/>
</dbReference>
<evidence type="ECO:0000256" key="7">
    <source>
        <dbReference type="ARBA" id="ARBA00022796"/>
    </source>
</evidence>
<gene>
    <name evidence="16" type="ORF">HHK36_017801</name>
</gene>
<dbReference type="Pfam" id="PF13246">
    <property type="entry name" value="Cation_ATPase"/>
    <property type="match status" value="1"/>
</dbReference>
<keyword evidence="13" id="KW-0406">Ion transport</keyword>
<evidence type="ECO:0000313" key="17">
    <source>
        <dbReference type="Proteomes" id="UP000655225"/>
    </source>
</evidence>
<evidence type="ECO:0000313" key="16">
    <source>
        <dbReference type="EMBL" id="KAF8396188.1"/>
    </source>
</evidence>
<keyword evidence="10" id="KW-1278">Translocase</keyword>
<keyword evidence="4 15" id="KW-0812">Transmembrane</keyword>
<dbReference type="EC" id="7.2.2.8" evidence="2"/>
<dbReference type="FunFam" id="3.40.50.1000:FF:000144">
    <property type="entry name" value="copper-transporting ATPase 1 isoform X2"/>
    <property type="match status" value="1"/>
</dbReference>
<evidence type="ECO:0000256" key="15">
    <source>
        <dbReference type="SAM" id="Phobius"/>
    </source>
</evidence>
<dbReference type="AlphaFoldDB" id="A0A834Z143"/>
<dbReference type="Gene3D" id="3.40.50.1000">
    <property type="entry name" value="HAD superfamily/HAD-like"/>
    <property type="match status" value="1"/>
</dbReference>
<keyword evidence="12" id="KW-0186">Copper</keyword>
<evidence type="ECO:0000256" key="1">
    <source>
        <dbReference type="ARBA" id="ARBA00004127"/>
    </source>
</evidence>
<comment type="caution">
    <text evidence="16">The sequence shown here is derived from an EMBL/GenBank/DDBJ whole genome shotgun (WGS) entry which is preliminary data.</text>
</comment>
<dbReference type="Proteomes" id="UP000655225">
    <property type="component" value="Unassembled WGS sequence"/>
</dbReference>
<dbReference type="GO" id="GO:0046872">
    <property type="term" value="F:metal ion binding"/>
    <property type="evidence" value="ECO:0007669"/>
    <property type="project" value="UniProtKB-KW"/>
</dbReference>
<keyword evidence="11 15" id="KW-1133">Transmembrane helix</keyword>
<dbReference type="PANTHER" id="PTHR24093">
    <property type="entry name" value="CATION TRANSPORTING ATPASE"/>
    <property type="match status" value="1"/>
</dbReference>
<keyword evidence="9" id="KW-0460">Magnesium</keyword>
<evidence type="ECO:0000256" key="2">
    <source>
        <dbReference type="ARBA" id="ARBA00012517"/>
    </source>
</evidence>
<keyword evidence="17" id="KW-1185">Reference proteome</keyword>
<reference evidence="16 17" key="1">
    <citation type="submission" date="2020-04" db="EMBL/GenBank/DDBJ databases">
        <title>Plant Genome Project.</title>
        <authorList>
            <person name="Zhang R.-G."/>
        </authorList>
    </citation>
    <scope>NUCLEOTIDE SEQUENCE [LARGE SCALE GENOMIC DNA]</scope>
    <source>
        <strain evidence="16">YNK0</strain>
        <tissue evidence="16">Leaf</tissue>
    </source>
</reference>
<dbReference type="PRINTS" id="PR00119">
    <property type="entry name" value="CATATPASE"/>
</dbReference>
<dbReference type="SUPFAM" id="SSF56784">
    <property type="entry name" value="HAD-like"/>
    <property type="match status" value="1"/>
</dbReference>
<evidence type="ECO:0000256" key="3">
    <source>
        <dbReference type="ARBA" id="ARBA00022448"/>
    </source>
</evidence>
<dbReference type="InterPro" id="IPR023299">
    <property type="entry name" value="ATPase_P-typ_cyto_dom_N"/>
</dbReference>
<evidence type="ECO:0000256" key="13">
    <source>
        <dbReference type="ARBA" id="ARBA00023065"/>
    </source>
</evidence>
<dbReference type="SUPFAM" id="SSF81660">
    <property type="entry name" value="Metal cation-transporting ATPase, ATP-binding domain N"/>
    <property type="match status" value="1"/>
</dbReference>
<feature type="transmembrane region" description="Helical" evidence="15">
    <location>
        <begin position="526"/>
        <end position="546"/>
    </location>
</feature>
<evidence type="ECO:0000256" key="5">
    <source>
        <dbReference type="ARBA" id="ARBA00022723"/>
    </source>
</evidence>
<evidence type="ECO:0000256" key="8">
    <source>
        <dbReference type="ARBA" id="ARBA00022840"/>
    </source>
</evidence>
<dbReference type="PRINTS" id="PR00120">
    <property type="entry name" value="HATPASE"/>
</dbReference>
<keyword evidence="5" id="KW-0479">Metal-binding</keyword>
<evidence type="ECO:0000256" key="11">
    <source>
        <dbReference type="ARBA" id="ARBA00022989"/>
    </source>
</evidence>
<evidence type="ECO:0000256" key="9">
    <source>
        <dbReference type="ARBA" id="ARBA00022842"/>
    </source>
</evidence>
<dbReference type="OrthoDB" id="3352408at2759"/>
<keyword evidence="8" id="KW-0067">ATP-binding</keyword>
<dbReference type="GO" id="GO:0005388">
    <property type="term" value="F:P-type calcium transporter activity"/>
    <property type="evidence" value="ECO:0007669"/>
    <property type="project" value="TreeGrafter"/>
</dbReference>
<dbReference type="GO" id="GO:0012505">
    <property type="term" value="C:endomembrane system"/>
    <property type="evidence" value="ECO:0007669"/>
    <property type="project" value="UniProtKB-SubCell"/>
</dbReference>
<dbReference type="GO" id="GO:0005524">
    <property type="term" value="F:ATP binding"/>
    <property type="evidence" value="ECO:0007669"/>
    <property type="project" value="UniProtKB-KW"/>
</dbReference>